<evidence type="ECO:0000256" key="4">
    <source>
        <dbReference type="ARBA" id="ARBA00014657"/>
    </source>
</evidence>
<keyword evidence="8" id="KW-0443">Lipid metabolism</keyword>
<dbReference type="PANTHER" id="PTHR11712:SF336">
    <property type="entry name" value="3-OXOACYL-[ACYL-CARRIER-PROTEIN] SYNTHASE, MITOCHONDRIAL"/>
    <property type="match status" value="1"/>
</dbReference>
<comment type="catalytic activity">
    <reaction evidence="13 14">
        <text>a fatty acyl-[ACP] + malonyl-[ACP] + H(+) = a 3-oxoacyl-[ACP] + holo-[ACP] + CO2</text>
        <dbReference type="Rhea" id="RHEA:22836"/>
        <dbReference type="Rhea" id="RHEA-COMP:9623"/>
        <dbReference type="Rhea" id="RHEA-COMP:9685"/>
        <dbReference type="Rhea" id="RHEA-COMP:9916"/>
        <dbReference type="Rhea" id="RHEA-COMP:14125"/>
        <dbReference type="ChEBI" id="CHEBI:15378"/>
        <dbReference type="ChEBI" id="CHEBI:16526"/>
        <dbReference type="ChEBI" id="CHEBI:64479"/>
        <dbReference type="ChEBI" id="CHEBI:78449"/>
        <dbReference type="ChEBI" id="CHEBI:78776"/>
        <dbReference type="ChEBI" id="CHEBI:138651"/>
    </reaction>
</comment>
<dbReference type="GO" id="GO:0006633">
    <property type="term" value="P:fatty acid biosynthetic process"/>
    <property type="evidence" value="ECO:0007669"/>
    <property type="project" value="UniProtKB-UniRule"/>
</dbReference>
<dbReference type="Proteomes" id="UP000662873">
    <property type="component" value="Chromosome"/>
</dbReference>
<dbReference type="UniPathway" id="UPA00094"/>
<dbReference type="InterPro" id="IPR000794">
    <property type="entry name" value="Beta-ketoacyl_synthase"/>
</dbReference>
<organism evidence="18 19">
    <name type="scientific">Candidatus Nitrosymbiomonas proteolyticus</name>
    <dbReference type="NCBI Taxonomy" id="2608984"/>
    <lineage>
        <taxon>Bacteria</taxon>
        <taxon>Bacillati</taxon>
        <taxon>Armatimonadota</taxon>
        <taxon>Armatimonadota incertae sedis</taxon>
        <taxon>Candidatus Nitrosymbiomonas</taxon>
    </lineage>
</organism>
<evidence type="ECO:0000313" key="18">
    <source>
        <dbReference type="EMBL" id="BBO23348.1"/>
    </source>
</evidence>
<dbReference type="PROSITE" id="PS00606">
    <property type="entry name" value="KS3_1"/>
    <property type="match status" value="1"/>
</dbReference>
<evidence type="ECO:0000256" key="16">
    <source>
        <dbReference type="RuleBase" id="RU003694"/>
    </source>
</evidence>
<dbReference type="EC" id="2.3.1.179" evidence="3 14"/>
<reference evidence="18" key="1">
    <citation type="journal article" name="DNA Res.">
        <title>The physiological potential of anammox bacteria as revealed by their core genome structure.</title>
        <authorList>
            <person name="Okubo T."/>
            <person name="Toyoda A."/>
            <person name="Fukuhara K."/>
            <person name="Uchiyama I."/>
            <person name="Harigaya Y."/>
            <person name="Kuroiwa M."/>
            <person name="Suzuki T."/>
            <person name="Murakami Y."/>
            <person name="Suwa Y."/>
            <person name="Takami H."/>
        </authorList>
    </citation>
    <scope>NUCLEOTIDE SEQUENCE</scope>
    <source>
        <strain evidence="18">317325-2</strain>
    </source>
</reference>
<evidence type="ECO:0000313" key="19">
    <source>
        <dbReference type="Proteomes" id="UP000662873"/>
    </source>
</evidence>
<dbReference type="NCBIfam" id="NF005589">
    <property type="entry name" value="PRK07314.1"/>
    <property type="match status" value="1"/>
</dbReference>
<comment type="similarity">
    <text evidence="2 14 16">Belongs to the thiolase-like superfamily. Beta-ketoacyl-ACP synthases family.</text>
</comment>
<dbReference type="SUPFAM" id="SSF53901">
    <property type="entry name" value="Thiolase-like"/>
    <property type="match status" value="2"/>
</dbReference>
<keyword evidence="7" id="KW-0276">Fatty acid metabolism</keyword>
<dbReference type="Pfam" id="PF00109">
    <property type="entry name" value="ketoacyl-synt"/>
    <property type="match status" value="1"/>
</dbReference>
<evidence type="ECO:0000256" key="9">
    <source>
        <dbReference type="ARBA" id="ARBA00023160"/>
    </source>
</evidence>
<evidence type="ECO:0000256" key="6">
    <source>
        <dbReference type="ARBA" id="ARBA00022679"/>
    </source>
</evidence>
<dbReference type="PIRSF" id="PIRSF000447">
    <property type="entry name" value="KAS_II"/>
    <property type="match status" value="1"/>
</dbReference>
<feature type="active site" description="For beta-ketoacyl synthase activity" evidence="15">
    <location>
        <position position="169"/>
    </location>
</feature>
<dbReference type="PANTHER" id="PTHR11712">
    <property type="entry name" value="POLYKETIDE SYNTHASE-RELATED"/>
    <property type="match status" value="1"/>
</dbReference>
<comment type="pathway">
    <text evidence="1 14">Lipid metabolism; fatty acid biosynthesis.</text>
</comment>
<feature type="domain" description="Ketosynthase family 3 (KS3)" evidence="17">
    <location>
        <begin position="8"/>
        <end position="416"/>
    </location>
</feature>
<evidence type="ECO:0000256" key="15">
    <source>
        <dbReference type="PIRSR" id="PIRSR000447-1"/>
    </source>
</evidence>
<dbReference type="InterPro" id="IPR014030">
    <property type="entry name" value="Ketoacyl_synth_N"/>
</dbReference>
<keyword evidence="9 14" id="KW-0275">Fatty acid biosynthesis</keyword>
<dbReference type="PROSITE" id="PS52004">
    <property type="entry name" value="KS3_2"/>
    <property type="match status" value="1"/>
</dbReference>
<evidence type="ECO:0000256" key="10">
    <source>
        <dbReference type="ARBA" id="ARBA00023315"/>
    </source>
</evidence>
<dbReference type="InterPro" id="IPR020841">
    <property type="entry name" value="PKS_Beta-ketoAc_synthase_dom"/>
</dbReference>
<comment type="catalytic activity">
    <reaction evidence="12 14">
        <text>(9Z)-hexadecenoyl-[ACP] + malonyl-[ACP] + H(+) = 3-oxo-(11Z)-octadecenoyl-[ACP] + holo-[ACP] + CO2</text>
        <dbReference type="Rhea" id="RHEA:55040"/>
        <dbReference type="Rhea" id="RHEA-COMP:9623"/>
        <dbReference type="Rhea" id="RHEA-COMP:9685"/>
        <dbReference type="Rhea" id="RHEA-COMP:10800"/>
        <dbReference type="Rhea" id="RHEA-COMP:14074"/>
        <dbReference type="ChEBI" id="CHEBI:15378"/>
        <dbReference type="ChEBI" id="CHEBI:16526"/>
        <dbReference type="ChEBI" id="CHEBI:64479"/>
        <dbReference type="ChEBI" id="CHEBI:78449"/>
        <dbReference type="ChEBI" id="CHEBI:83989"/>
        <dbReference type="ChEBI" id="CHEBI:138538"/>
        <dbReference type="EC" id="2.3.1.179"/>
    </reaction>
</comment>
<evidence type="ECO:0000259" key="17">
    <source>
        <dbReference type="PROSITE" id="PS52004"/>
    </source>
</evidence>
<evidence type="ECO:0000256" key="3">
    <source>
        <dbReference type="ARBA" id="ARBA00012356"/>
    </source>
</evidence>
<accession>A0A809R9M5</accession>
<keyword evidence="6 14" id="KW-0808">Transferase</keyword>
<evidence type="ECO:0000256" key="1">
    <source>
        <dbReference type="ARBA" id="ARBA00005194"/>
    </source>
</evidence>
<dbReference type="CDD" id="cd00834">
    <property type="entry name" value="KAS_I_II"/>
    <property type="match status" value="1"/>
</dbReference>
<dbReference type="GO" id="GO:0004315">
    <property type="term" value="F:3-oxoacyl-[acyl-carrier-protein] synthase activity"/>
    <property type="evidence" value="ECO:0007669"/>
    <property type="project" value="UniProtKB-UniRule"/>
</dbReference>
<evidence type="ECO:0000256" key="8">
    <source>
        <dbReference type="ARBA" id="ARBA00023098"/>
    </source>
</evidence>
<gene>
    <name evidence="18" type="ORF">NPRO_09430</name>
</gene>
<evidence type="ECO:0000256" key="12">
    <source>
        <dbReference type="ARBA" id="ARBA00047318"/>
    </source>
</evidence>
<dbReference type="SMART" id="SM00825">
    <property type="entry name" value="PKS_KS"/>
    <property type="match status" value="1"/>
</dbReference>
<evidence type="ECO:0000256" key="7">
    <source>
        <dbReference type="ARBA" id="ARBA00022832"/>
    </source>
</evidence>
<dbReference type="InterPro" id="IPR018201">
    <property type="entry name" value="Ketoacyl_synth_AS"/>
</dbReference>
<dbReference type="Gene3D" id="3.40.47.10">
    <property type="match status" value="1"/>
</dbReference>
<dbReference type="AlphaFoldDB" id="A0A809R9M5"/>
<evidence type="ECO:0000256" key="14">
    <source>
        <dbReference type="PIRNR" id="PIRNR000447"/>
    </source>
</evidence>
<name>A0A809R9M5_9BACT</name>
<dbReference type="InterPro" id="IPR016039">
    <property type="entry name" value="Thiolase-like"/>
</dbReference>
<proteinExistence type="inferred from homology"/>
<evidence type="ECO:0000256" key="13">
    <source>
        <dbReference type="ARBA" id="ARBA00047659"/>
    </source>
</evidence>
<evidence type="ECO:0000256" key="5">
    <source>
        <dbReference type="ARBA" id="ARBA00022516"/>
    </source>
</evidence>
<comment type="function">
    <text evidence="11 14">Involved in the type II fatty acid elongation cycle. Catalyzes the elongation of a wide range of acyl-ACP by the addition of two carbons from malonyl-ACP to an acyl acceptor. Can efficiently catalyze the conversion of palmitoleoyl-ACP (cis-hexadec-9-enoyl-ACP) to cis-vaccenoyl-ACP (cis-octadec-11-enoyl-ACP), an essential step in the thermal regulation of fatty acid composition.</text>
</comment>
<keyword evidence="10 14" id="KW-0012">Acyltransferase</keyword>
<sequence length="418" mass="44624">MTEAFRPSGRVVVTGLGAITPLGSGTDRFWPRMLKGESGVRRVTRFDVSDFPTQIAAEIDDFNPEDWLDRKEARRVDRFISLAVGAATMALQDSALPTEGEIAEHIGVLVGSGIGGLTFLEEQIERLKEGGPSKVSPFTVPYMIPDMASGMISIRHGLKGPNSCAVTACSTGANSLGDAYHIVKRGDAVAMVAGGSEAPINATGMAAFCAARAMSCRNDEPERASRPFDNDRDGFVMGECAAALILEDFEFARSRNARIYAEIVGYGMSGDAFHVTQPDPNGDGAYRSMKIALKQSGRTEDQVGYINAHGTSTPYNDRLETLAIKRLLGDHAYSTPISSTKSMIGHTLGAAGAVEALICILAMRDSVLPPTINLETPDPDCDLDYVPNQARQAKVDFALSNSFGFGGHNVTLALAKPE</sequence>
<protein>
    <recommendedName>
        <fullName evidence="4 14">3-oxoacyl-[acyl-carrier-protein] synthase 2</fullName>
        <ecNumber evidence="3 14">2.3.1.179</ecNumber>
    </recommendedName>
</protein>
<dbReference type="FunFam" id="3.40.47.10:FF:000009">
    <property type="entry name" value="3-oxoacyl-[acyl-carrier-protein] synthase 2"/>
    <property type="match status" value="1"/>
</dbReference>
<dbReference type="InterPro" id="IPR017568">
    <property type="entry name" value="3-oxoacyl-ACP_synth-2"/>
</dbReference>
<dbReference type="InterPro" id="IPR014031">
    <property type="entry name" value="Ketoacyl_synth_C"/>
</dbReference>
<dbReference type="EMBL" id="AP021858">
    <property type="protein sequence ID" value="BBO23348.1"/>
    <property type="molecule type" value="Genomic_DNA"/>
</dbReference>
<evidence type="ECO:0000256" key="11">
    <source>
        <dbReference type="ARBA" id="ARBA00024006"/>
    </source>
</evidence>
<dbReference type="GO" id="GO:0005829">
    <property type="term" value="C:cytosol"/>
    <property type="evidence" value="ECO:0007669"/>
    <property type="project" value="TreeGrafter"/>
</dbReference>
<evidence type="ECO:0000256" key="2">
    <source>
        <dbReference type="ARBA" id="ARBA00008467"/>
    </source>
</evidence>
<keyword evidence="5 14" id="KW-0444">Lipid biosynthesis</keyword>
<dbReference type="NCBIfam" id="TIGR03150">
    <property type="entry name" value="fabF"/>
    <property type="match status" value="1"/>
</dbReference>
<dbReference type="KEGG" id="npy:NPRO_09430"/>
<dbReference type="Pfam" id="PF02801">
    <property type="entry name" value="Ketoacyl-synt_C"/>
    <property type="match status" value="1"/>
</dbReference>